<dbReference type="EMBL" id="LNGC01000154">
    <property type="protein sequence ID" value="KYC47315.1"/>
    <property type="molecule type" value="Genomic_DNA"/>
</dbReference>
<organism evidence="1 2">
    <name type="scientific">Candidatus Methanofastidiosum methylothiophilum</name>
    <dbReference type="NCBI Taxonomy" id="1705564"/>
    <lineage>
        <taxon>Archaea</taxon>
        <taxon>Methanobacteriati</taxon>
        <taxon>Methanobacteriota</taxon>
        <taxon>Stenosarchaea group</taxon>
        <taxon>Candidatus Methanofastidiosia</taxon>
        <taxon>Candidatus Methanofastidiosales</taxon>
        <taxon>Candidatus Methanofastidiosaceae</taxon>
        <taxon>Candidatus Methanofastidiosum</taxon>
    </lineage>
</organism>
<name>A0A150IR50_9EURY</name>
<evidence type="ECO:0000313" key="2">
    <source>
        <dbReference type="Proteomes" id="UP000075398"/>
    </source>
</evidence>
<protein>
    <submittedName>
        <fullName evidence="1">Uncharacterized protein</fullName>
    </submittedName>
</protein>
<accession>A0A150IR50</accession>
<sequence>MRKIIGYVAAGAVLATVSAAVIIKQKKKEIKHK</sequence>
<evidence type="ECO:0000313" key="1">
    <source>
        <dbReference type="EMBL" id="KYC47315.1"/>
    </source>
</evidence>
<gene>
    <name evidence="1" type="ORF">AMQ22_01983</name>
</gene>
<comment type="caution">
    <text evidence="1">The sequence shown here is derived from an EMBL/GenBank/DDBJ whole genome shotgun (WGS) entry which is preliminary data.</text>
</comment>
<reference evidence="1 2" key="1">
    <citation type="journal article" date="2016" name="ISME J.">
        <title>Chasing the elusive Euryarchaeota class WSA2: genomes reveal a uniquely fastidious methyl-reducing methanogen.</title>
        <authorList>
            <person name="Nobu M.K."/>
            <person name="Narihiro T."/>
            <person name="Kuroda K."/>
            <person name="Mei R."/>
            <person name="Liu W.T."/>
        </authorList>
    </citation>
    <scope>NUCLEOTIDE SEQUENCE [LARGE SCALE GENOMIC DNA]</scope>
    <source>
        <strain evidence="1">U1lsi0528_Bin055</strain>
    </source>
</reference>
<dbReference type="AlphaFoldDB" id="A0A150IR50"/>
<proteinExistence type="predicted"/>
<dbReference type="Proteomes" id="UP000075398">
    <property type="component" value="Unassembled WGS sequence"/>
</dbReference>